<dbReference type="SUPFAM" id="SSF51905">
    <property type="entry name" value="FAD/NAD(P)-binding domain"/>
    <property type="match status" value="1"/>
</dbReference>
<accession>A0A2A5CCH3</accession>
<dbReference type="PANTHER" id="PTHR43004">
    <property type="entry name" value="TRK SYSTEM POTASSIUM UPTAKE PROTEIN"/>
    <property type="match status" value="1"/>
</dbReference>
<dbReference type="PANTHER" id="PTHR43004:SF19">
    <property type="entry name" value="BINDING MONOOXYGENASE, PUTATIVE (JCVI)-RELATED"/>
    <property type="match status" value="1"/>
</dbReference>
<dbReference type="InterPro" id="IPR036188">
    <property type="entry name" value="FAD/NAD-bd_sf"/>
</dbReference>
<keyword evidence="5" id="KW-0560">Oxidoreductase</keyword>
<proteinExistence type="predicted"/>
<dbReference type="PROSITE" id="PS51257">
    <property type="entry name" value="PROKAR_LIPOPROTEIN"/>
    <property type="match status" value="1"/>
</dbReference>
<dbReference type="AlphaFoldDB" id="A0A2A5CCH3"/>
<dbReference type="Proteomes" id="UP000228987">
    <property type="component" value="Unassembled WGS sequence"/>
</dbReference>
<dbReference type="Gene3D" id="3.40.30.120">
    <property type="match status" value="1"/>
</dbReference>
<dbReference type="Pfam" id="PF21274">
    <property type="entry name" value="Rng_hyd_C"/>
    <property type="match status" value="1"/>
</dbReference>
<dbReference type="GO" id="GO:0016709">
    <property type="term" value="F:oxidoreductase activity, acting on paired donors, with incorporation or reduction of molecular oxygen, NAD(P)H as one donor, and incorporation of one atom of oxygen"/>
    <property type="evidence" value="ECO:0007669"/>
    <property type="project" value="UniProtKB-ARBA"/>
</dbReference>
<gene>
    <name evidence="5" type="ORF">COA71_09310</name>
</gene>
<evidence type="ECO:0000259" key="4">
    <source>
        <dbReference type="Pfam" id="PF01494"/>
    </source>
</evidence>
<feature type="domain" description="FAD-binding" evidence="4">
    <location>
        <begin position="10"/>
        <end position="343"/>
    </location>
</feature>
<protein>
    <submittedName>
        <fullName evidence="5">Monooxygenase</fullName>
    </submittedName>
</protein>
<reference evidence="6" key="1">
    <citation type="submission" date="2017-08" db="EMBL/GenBank/DDBJ databases">
        <title>A dynamic microbial community with high functional redundancy inhabits the cold, oxic subseafloor aquifer.</title>
        <authorList>
            <person name="Tully B.J."/>
            <person name="Wheat C.G."/>
            <person name="Glazer B.T."/>
            <person name="Huber J.A."/>
        </authorList>
    </citation>
    <scope>NUCLEOTIDE SEQUENCE [LARGE SCALE GENOMIC DNA]</scope>
</reference>
<dbReference type="Pfam" id="PF01494">
    <property type="entry name" value="FAD_binding_3"/>
    <property type="match status" value="1"/>
</dbReference>
<keyword evidence="2" id="KW-0285">Flavoprotein</keyword>
<keyword evidence="3" id="KW-0274">FAD</keyword>
<evidence type="ECO:0000256" key="2">
    <source>
        <dbReference type="ARBA" id="ARBA00022630"/>
    </source>
</evidence>
<dbReference type="GO" id="GO:0071949">
    <property type="term" value="F:FAD binding"/>
    <property type="evidence" value="ECO:0007669"/>
    <property type="project" value="InterPro"/>
</dbReference>
<organism evidence="5 6">
    <name type="scientific">SAR86 cluster bacterium</name>
    <dbReference type="NCBI Taxonomy" id="2030880"/>
    <lineage>
        <taxon>Bacteria</taxon>
        <taxon>Pseudomonadati</taxon>
        <taxon>Pseudomonadota</taxon>
        <taxon>Gammaproteobacteria</taxon>
        <taxon>SAR86 cluster</taxon>
    </lineage>
</organism>
<evidence type="ECO:0000313" key="6">
    <source>
        <dbReference type="Proteomes" id="UP000228987"/>
    </source>
</evidence>
<keyword evidence="5" id="KW-0503">Monooxygenase</keyword>
<dbReference type="InterPro" id="IPR050641">
    <property type="entry name" value="RIFMO-like"/>
</dbReference>
<dbReference type="InterPro" id="IPR002938">
    <property type="entry name" value="FAD-bd"/>
</dbReference>
<evidence type="ECO:0000313" key="5">
    <source>
        <dbReference type="EMBL" id="PCJ41225.1"/>
    </source>
</evidence>
<dbReference type="PRINTS" id="PR00420">
    <property type="entry name" value="RNGMNOXGNASE"/>
</dbReference>
<dbReference type="EMBL" id="NVWI01000006">
    <property type="protein sequence ID" value="PCJ41225.1"/>
    <property type="molecule type" value="Genomic_DNA"/>
</dbReference>
<name>A0A2A5CCH3_9GAMM</name>
<evidence type="ECO:0000256" key="3">
    <source>
        <dbReference type="ARBA" id="ARBA00022827"/>
    </source>
</evidence>
<sequence length="485" mass="53405">MRRVKLNTHETDVIIVGGGPTGLTAACEIALAGYKVLVFERLAEPMKQSRALTIHPRSVEIFAMRGLLESALKGGMPLPSAHFGQLPTRLDFSVLDTDTPYTLFVPQVVTEQILRDRAIELGVEILVSHQVENISQSNSSVTIKGVANGGHFTAIGQYLIGCDGARSMVRESCNIEFVGTSTTVTGVVADVKLDTPPEAKLYEAANFKGRMFAVPMGDFYRLAIIDFENTSLPTHQEVTLDEVKASVKRIAGEEWGLHDPSWLSRFGNATRNVVSYRKARIFIAGDAAHIHFPSGGQGLNVSIQDSFNLAWKIVAELDGYAPEDLLDSYHNERHPVGKRLSQNTLAQTSLFLATGEIDWALRDMVSDLFKSPEVNKDFANRIAAFDICYPEPIISNIGQAKSLLIGTRQRNLELTLVDGTNITLFELMHDGKWLDVQLSDKQSSLNQIPANRLKVVHLAKLPEQANWDGLKRILIRPDGHIAAVS</sequence>
<comment type="caution">
    <text evidence="5">The sequence shown here is derived from an EMBL/GenBank/DDBJ whole genome shotgun (WGS) entry which is preliminary data.</text>
</comment>
<dbReference type="Gene3D" id="3.30.70.2450">
    <property type="match status" value="1"/>
</dbReference>
<evidence type="ECO:0000256" key="1">
    <source>
        <dbReference type="ARBA" id="ARBA00001974"/>
    </source>
</evidence>
<comment type="cofactor">
    <cofactor evidence="1">
        <name>FAD</name>
        <dbReference type="ChEBI" id="CHEBI:57692"/>
    </cofactor>
</comment>
<dbReference type="Gene3D" id="3.50.50.60">
    <property type="entry name" value="FAD/NAD(P)-binding domain"/>
    <property type="match status" value="1"/>
</dbReference>